<dbReference type="InterPro" id="IPR045121">
    <property type="entry name" value="CoAse"/>
</dbReference>
<dbReference type="InterPro" id="IPR000086">
    <property type="entry name" value="NUDIX_hydrolase_dom"/>
</dbReference>
<keyword evidence="5" id="KW-0460">Magnesium</keyword>
<dbReference type="eggNOG" id="arCOG01072">
    <property type="taxonomic scope" value="Archaea"/>
</dbReference>
<protein>
    <submittedName>
        <fullName evidence="8">ADP-ribose pyrophosphatase</fullName>
    </submittedName>
</protein>
<dbReference type="KEGG" id="clg:Calag_0718"/>
<dbReference type="STRING" id="1056495.Calag_0718"/>
<keyword evidence="3" id="KW-0479">Metal-binding</keyword>
<feature type="domain" description="Nudix hydrolase" evidence="7">
    <location>
        <begin position="1"/>
        <end position="133"/>
    </location>
</feature>
<dbReference type="PROSITE" id="PS00893">
    <property type="entry name" value="NUDIX_BOX"/>
    <property type="match status" value="1"/>
</dbReference>
<reference evidence="9" key="1">
    <citation type="submission" date="2012-03" db="EMBL/GenBank/DDBJ databases">
        <title>Complete genome of Caldisphaera lagunensis DSM 15908.</title>
        <authorList>
            <person name="Lucas S."/>
            <person name="Copeland A."/>
            <person name="Lapidus A."/>
            <person name="Glavina del Rio T."/>
            <person name="Dalin E."/>
            <person name="Tice H."/>
            <person name="Bruce D."/>
            <person name="Goodwin L."/>
            <person name="Pitluck S."/>
            <person name="Peters L."/>
            <person name="Mikhailova N."/>
            <person name="Teshima H."/>
            <person name="Kyrpides N."/>
            <person name="Mavromatis K."/>
            <person name="Ivanova N."/>
            <person name="Brettin T."/>
            <person name="Detter J.C."/>
            <person name="Han C."/>
            <person name="Larimer F."/>
            <person name="Land M."/>
            <person name="Hauser L."/>
            <person name="Markowitz V."/>
            <person name="Cheng J.-F."/>
            <person name="Hugenholtz P."/>
            <person name="Woyke T."/>
            <person name="Wu D."/>
            <person name="Spring S."/>
            <person name="Schroeder M."/>
            <person name="Brambilla E."/>
            <person name="Klenk H.-P."/>
            <person name="Eisen J.A."/>
        </authorList>
    </citation>
    <scope>NUCLEOTIDE SEQUENCE [LARGE SCALE GENOMIC DNA]</scope>
    <source>
        <strain evidence="9">DSM 15908 / JCM 11604 / IC-154</strain>
    </source>
</reference>
<keyword evidence="4" id="KW-0378">Hydrolase</keyword>
<accession>L0A987</accession>
<evidence type="ECO:0000256" key="5">
    <source>
        <dbReference type="ARBA" id="ARBA00022842"/>
    </source>
</evidence>
<dbReference type="CDD" id="cd03426">
    <property type="entry name" value="NUDIX_CoAse_Nudt7"/>
    <property type="match status" value="1"/>
</dbReference>
<dbReference type="PANTHER" id="PTHR12992:SF11">
    <property type="entry name" value="MITOCHONDRIAL COENZYME A DIPHOSPHATASE NUDT8"/>
    <property type="match status" value="1"/>
</dbReference>
<dbReference type="Proteomes" id="UP000010469">
    <property type="component" value="Chromosome"/>
</dbReference>
<dbReference type="GO" id="GO:0010945">
    <property type="term" value="F:coenzyme A diphosphatase activity"/>
    <property type="evidence" value="ECO:0007669"/>
    <property type="project" value="InterPro"/>
</dbReference>
<dbReference type="Pfam" id="PF00293">
    <property type="entry name" value="NUDIX"/>
    <property type="match status" value="1"/>
</dbReference>
<evidence type="ECO:0000313" key="9">
    <source>
        <dbReference type="Proteomes" id="UP000010469"/>
    </source>
</evidence>
<comment type="cofactor">
    <cofactor evidence="2">
        <name>Mg(2+)</name>
        <dbReference type="ChEBI" id="CHEBI:18420"/>
    </cofactor>
</comment>
<sequence length="158" mass="17528">MDAAVLVLLFGTPPRVLMVRKNCLVSGRFSCDLAFPGGHIKKGETYIDAALREAWEEANVFPKFVKILGVMDVHETASKPVVKVLPVIGALNGPIDAKPKDTEVDYVIWIPLDSIGEPRLVFHPIRGYVYGYTLPGNLVIWGLSYRIINDLKSKFCKS</sequence>
<dbReference type="HOGENOM" id="CLU_040940_5_3_2"/>
<proteinExistence type="predicted"/>
<evidence type="ECO:0000313" key="8">
    <source>
        <dbReference type="EMBL" id="AFZ70463.1"/>
    </source>
</evidence>
<dbReference type="InterPro" id="IPR020084">
    <property type="entry name" value="NUDIX_hydrolase_CS"/>
</dbReference>
<dbReference type="PROSITE" id="PS51462">
    <property type="entry name" value="NUDIX"/>
    <property type="match status" value="1"/>
</dbReference>
<keyword evidence="6" id="KW-0464">Manganese</keyword>
<evidence type="ECO:0000259" key="7">
    <source>
        <dbReference type="PROSITE" id="PS51462"/>
    </source>
</evidence>
<name>L0A987_CALLD</name>
<comment type="cofactor">
    <cofactor evidence="1">
        <name>Mn(2+)</name>
        <dbReference type="ChEBI" id="CHEBI:29035"/>
    </cofactor>
</comment>
<evidence type="ECO:0000256" key="2">
    <source>
        <dbReference type="ARBA" id="ARBA00001946"/>
    </source>
</evidence>
<evidence type="ECO:0000256" key="6">
    <source>
        <dbReference type="ARBA" id="ARBA00023211"/>
    </source>
</evidence>
<dbReference type="GeneID" id="14211978"/>
<dbReference type="RefSeq" id="WP_015232361.1">
    <property type="nucleotide sequence ID" value="NC_019791.1"/>
</dbReference>
<dbReference type="SUPFAM" id="SSF55811">
    <property type="entry name" value="Nudix"/>
    <property type="match status" value="1"/>
</dbReference>
<dbReference type="AlphaFoldDB" id="L0A987"/>
<dbReference type="InterPro" id="IPR015797">
    <property type="entry name" value="NUDIX_hydrolase-like_dom_sf"/>
</dbReference>
<evidence type="ECO:0000256" key="1">
    <source>
        <dbReference type="ARBA" id="ARBA00001936"/>
    </source>
</evidence>
<keyword evidence="9" id="KW-1185">Reference proteome</keyword>
<dbReference type="Gene3D" id="3.90.79.10">
    <property type="entry name" value="Nucleoside Triphosphate Pyrophosphohydrolase"/>
    <property type="match status" value="1"/>
</dbReference>
<evidence type="ECO:0000256" key="3">
    <source>
        <dbReference type="ARBA" id="ARBA00022723"/>
    </source>
</evidence>
<dbReference type="EMBL" id="CP003378">
    <property type="protein sequence ID" value="AFZ70463.1"/>
    <property type="molecule type" value="Genomic_DNA"/>
</dbReference>
<organism evidence="8 9">
    <name type="scientific">Caldisphaera lagunensis (strain DSM 15908 / JCM 11604 / ANMR 0165 / IC-154)</name>
    <dbReference type="NCBI Taxonomy" id="1056495"/>
    <lineage>
        <taxon>Archaea</taxon>
        <taxon>Thermoproteota</taxon>
        <taxon>Thermoprotei</taxon>
        <taxon>Acidilobales</taxon>
        <taxon>Caldisphaeraceae</taxon>
        <taxon>Caldisphaera</taxon>
    </lineage>
</organism>
<dbReference type="InParanoid" id="L0A987"/>
<evidence type="ECO:0000256" key="4">
    <source>
        <dbReference type="ARBA" id="ARBA00022801"/>
    </source>
</evidence>
<dbReference type="FunCoup" id="L0A987">
    <property type="interactions" value="12"/>
</dbReference>
<dbReference type="PANTHER" id="PTHR12992">
    <property type="entry name" value="NUDIX HYDROLASE"/>
    <property type="match status" value="1"/>
</dbReference>
<gene>
    <name evidence="8" type="ordered locus">Calag_0718</name>
</gene>
<dbReference type="GO" id="GO:0046872">
    <property type="term" value="F:metal ion binding"/>
    <property type="evidence" value="ECO:0007669"/>
    <property type="project" value="UniProtKB-KW"/>
</dbReference>